<evidence type="ECO:0000256" key="3">
    <source>
        <dbReference type="ARBA" id="ARBA00022729"/>
    </source>
</evidence>
<dbReference type="AlphaFoldDB" id="A0A1M6BWT4"/>
<dbReference type="Gene3D" id="1.25.40.390">
    <property type="match status" value="1"/>
</dbReference>
<feature type="domain" description="SusD-like N-terminal" evidence="8">
    <location>
        <begin position="22"/>
        <end position="223"/>
    </location>
</feature>
<keyword evidence="3 6" id="KW-0732">Signal</keyword>
<evidence type="ECO:0000256" key="1">
    <source>
        <dbReference type="ARBA" id="ARBA00004442"/>
    </source>
</evidence>
<evidence type="ECO:0000313" key="10">
    <source>
        <dbReference type="Proteomes" id="UP000184231"/>
    </source>
</evidence>
<dbReference type="STRING" id="558155.SAMN04487911_1036"/>
<keyword evidence="10" id="KW-1185">Reference proteome</keyword>
<dbReference type="InterPro" id="IPR033985">
    <property type="entry name" value="SusD-like_N"/>
</dbReference>
<keyword evidence="5" id="KW-0998">Cell outer membrane</keyword>
<evidence type="ECO:0000259" key="8">
    <source>
        <dbReference type="Pfam" id="PF14322"/>
    </source>
</evidence>
<evidence type="ECO:0000256" key="2">
    <source>
        <dbReference type="ARBA" id="ARBA00006275"/>
    </source>
</evidence>
<comment type="similarity">
    <text evidence="2">Belongs to the SusD family.</text>
</comment>
<dbReference type="InterPro" id="IPR011990">
    <property type="entry name" value="TPR-like_helical_dom_sf"/>
</dbReference>
<reference evidence="9 10" key="1">
    <citation type="submission" date="2016-11" db="EMBL/GenBank/DDBJ databases">
        <authorList>
            <person name="Jaros S."/>
            <person name="Januszkiewicz K."/>
            <person name="Wedrychowicz H."/>
        </authorList>
    </citation>
    <scope>NUCLEOTIDE SEQUENCE [LARGE SCALE GENOMIC DNA]</scope>
    <source>
        <strain evidence="9 10">CGMCC 1.8863</strain>
    </source>
</reference>
<feature type="signal peptide" evidence="6">
    <location>
        <begin position="1"/>
        <end position="21"/>
    </location>
</feature>
<evidence type="ECO:0000259" key="7">
    <source>
        <dbReference type="Pfam" id="PF07980"/>
    </source>
</evidence>
<dbReference type="Pfam" id="PF14322">
    <property type="entry name" value="SusD-like_3"/>
    <property type="match status" value="1"/>
</dbReference>
<gene>
    <name evidence="9" type="ORF">SAMN04487911_1036</name>
</gene>
<organism evidence="9 10">
    <name type="scientific">Arenibacter nanhaiticus</name>
    <dbReference type="NCBI Taxonomy" id="558155"/>
    <lineage>
        <taxon>Bacteria</taxon>
        <taxon>Pseudomonadati</taxon>
        <taxon>Bacteroidota</taxon>
        <taxon>Flavobacteriia</taxon>
        <taxon>Flavobacteriales</taxon>
        <taxon>Flavobacteriaceae</taxon>
        <taxon>Arenibacter</taxon>
    </lineage>
</organism>
<dbReference type="GO" id="GO:0009279">
    <property type="term" value="C:cell outer membrane"/>
    <property type="evidence" value="ECO:0007669"/>
    <property type="project" value="UniProtKB-SubCell"/>
</dbReference>
<proteinExistence type="inferred from homology"/>
<evidence type="ECO:0000313" key="9">
    <source>
        <dbReference type="EMBL" id="SHI53220.1"/>
    </source>
</evidence>
<feature type="chain" id="PRO_5012296701" evidence="6">
    <location>
        <begin position="22"/>
        <end position="439"/>
    </location>
</feature>
<dbReference type="EMBL" id="FQYX01000003">
    <property type="protein sequence ID" value="SHI53220.1"/>
    <property type="molecule type" value="Genomic_DNA"/>
</dbReference>
<evidence type="ECO:0000256" key="6">
    <source>
        <dbReference type="SAM" id="SignalP"/>
    </source>
</evidence>
<evidence type="ECO:0000256" key="5">
    <source>
        <dbReference type="ARBA" id="ARBA00023237"/>
    </source>
</evidence>
<name>A0A1M6BWT4_9FLAO</name>
<dbReference type="InterPro" id="IPR012944">
    <property type="entry name" value="SusD_RagB_dom"/>
</dbReference>
<evidence type="ECO:0000256" key="4">
    <source>
        <dbReference type="ARBA" id="ARBA00023136"/>
    </source>
</evidence>
<keyword evidence="4" id="KW-0472">Membrane</keyword>
<dbReference type="RefSeq" id="WP_072763093.1">
    <property type="nucleotide sequence ID" value="NZ_FQYX01000003.1"/>
</dbReference>
<dbReference type="Proteomes" id="UP000184231">
    <property type="component" value="Unassembled WGS sequence"/>
</dbReference>
<dbReference type="SUPFAM" id="SSF48452">
    <property type="entry name" value="TPR-like"/>
    <property type="match status" value="1"/>
</dbReference>
<feature type="domain" description="RagB/SusD" evidence="7">
    <location>
        <begin position="306"/>
        <end position="423"/>
    </location>
</feature>
<dbReference type="OrthoDB" id="630434at2"/>
<dbReference type="PROSITE" id="PS51257">
    <property type="entry name" value="PROKAR_LIPOPROTEIN"/>
    <property type="match status" value="1"/>
</dbReference>
<comment type="subcellular location">
    <subcellularLocation>
        <location evidence="1">Cell outer membrane</location>
    </subcellularLocation>
</comment>
<sequence length="439" mass="50217">MKKFFYIPLALILAMSFTACDKYLDIEPEGKVIPKTLEENRALITTAYQAFPRHKSRLAFRTDELQLNEYSTDAPYYKDIYIWKDTDADPQTGAYPWIQFYNTIFYTNHIINEGETSITASAEKEQLLGEAHALRAYAYFDLANLYGKPYDHATAANDKAVPLALEVDLEQVFKAVSVQEVYQQVLTDIEAAKNRLNTDTQVLGLNYRFSKAAIFALEARVLLYMNQWKKALEAADKALSYNNSLVDLNTTPSLPNSFDSPESILALEDVYQASLNNAAYIDNDFINTYDQDNDLRFGLYFVQDGSRYKSNKGGDQKFKCSFRVAELYLIKAESLLKTGKTEASKEVLLSLLRNRYTKEHMPSMETAISNMSAEAYEGSLYDERAKELALEGHKWFDLRRTTQQEIKHTFNGDTYTLDKNDPRYTLLYPADAKLNNPDL</sequence>
<dbReference type="Pfam" id="PF07980">
    <property type="entry name" value="SusD_RagB"/>
    <property type="match status" value="1"/>
</dbReference>
<accession>A0A1M6BWT4</accession>
<protein>
    <submittedName>
        <fullName evidence="9">SusD family protein</fullName>
    </submittedName>
</protein>